<evidence type="ECO:0000313" key="2">
    <source>
        <dbReference type="EMBL" id="ETW20212.1"/>
    </source>
</evidence>
<dbReference type="EMBL" id="KI925024">
    <property type="protein sequence ID" value="ETW20212.1"/>
    <property type="molecule type" value="Genomic_DNA"/>
</dbReference>
<protein>
    <submittedName>
        <fullName evidence="2">Uncharacterized protein</fullName>
    </submittedName>
</protein>
<dbReference type="SMR" id="A0A024VCC5"/>
<feature type="region of interest" description="Disordered" evidence="1">
    <location>
        <begin position="1"/>
        <end position="24"/>
    </location>
</feature>
<dbReference type="OrthoDB" id="385690at2759"/>
<gene>
    <name evidence="2" type="ORF">PFFVO_00836</name>
</gene>
<dbReference type="Proteomes" id="UP000030690">
    <property type="component" value="Unassembled WGS sequence"/>
</dbReference>
<dbReference type="AlphaFoldDB" id="A0A024VCC5"/>
<proteinExistence type="predicted"/>
<organism evidence="2 3">
    <name type="scientific">Plasmodium falciparum Vietnam Oak-Knoll</name>
    <name type="common">FVO</name>
    <dbReference type="NCBI Taxonomy" id="1036723"/>
    <lineage>
        <taxon>Eukaryota</taxon>
        <taxon>Sar</taxon>
        <taxon>Alveolata</taxon>
        <taxon>Apicomplexa</taxon>
        <taxon>Aconoidasida</taxon>
        <taxon>Haemosporida</taxon>
        <taxon>Plasmodiidae</taxon>
        <taxon>Plasmodium</taxon>
        <taxon>Plasmodium (Laverania)</taxon>
    </lineage>
</organism>
<evidence type="ECO:0000256" key="1">
    <source>
        <dbReference type="SAM" id="MobiDB-lite"/>
    </source>
</evidence>
<reference evidence="2 3" key="2">
    <citation type="submission" date="2013-02" db="EMBL/GenBank/DDBJ databases">
        <title>The Genome Sequence of Plasmodium falciparum Vietnam Oak-Knoll (FVO).</title>
        <authorList>
            <consortium name="The Broad Institute Genome Sequencing Platform"/>
            <consortium name="The Broad Institute Genome Sequencing Center for Infectious Disease"/>
            <person name="Neafsey D."/>
            <person name="Cheeseman I."/>
            <person name="Volkman S."/>
            <person name="Adams J."/>
            <person name="Walker B."/>
            <person name="Young S.K."/>
            <person name="Zeng Q."/>
            <person name="Gargeya S."/>
            <person name="Fitzgerald M."/>
            <person name="Haas B."/>
            <person name="Abouelleil A."/>
            <person name="Alvarado L."/>
            <person name="Arachchi H.M."/>
            <person name="Berlin A.M."/>
            <person name="Chapman S.B."/>
            <person name="Dewar J."/>
            <person name="Goldberg J."/>
            <person name="Griggs A."/>
            <person name="Gujja S."/>
            <person name="Hansen M."/>
            <person name="Howarth C."/>
            <person name="Imamovic A."/>
            <person name="Larimer J."/>
            <person name="McCowan C."/>
            <person name="Murphy C."/>
            <person name="Neiman D."/>
            <person name="Pearson M."/>
            <person name="Priest M."/>
            <person name="Roberts A."/>
            <person name="Saif S."/>
            <person name="Shea T."/>
            <person name="Sisk P."/>
            <person name="Sykes S."/>
            <person name="Wortman J."/>
            <person name="Nusbaum C."/>
            <person name="Birren B."/>
        </authorList>
    </citation>
    <scope>NUCLEOTIDE SEQUENCE [LARGE SCALE GENOMIC DNA]</scope>
    <source>
        <strain evidence="3">Vietnam Oak-Knoll (FVO)</strain>
    </source>
</reference>
<accession>A0A024VCC5</accession>
<sequence length="84" mass="10092">MSCSDYSNNSDTTTSGDTTSNEEEYAKEIQTKIKRAIENIILNEWEKKKRTRLFTFEDKIKKRRKSLKMNKYGYKIKEKKLKIF</sequence>
<name>A0A024VCC5_PLAFA</name>
<reference evidence="2 3" key="1">
    <citation type="submission" date="2013-02" db="EMBL/GenBank/DDBJ databases">
        <title>The Genome Annotation of Plasmodium falciparum Vietnam Oak-Knoll (FVO).</title>
        <authorList>
            <consortium name="The Broad Institute Genome Sequencing Platform"/>
            <consortium name="The Broad Institute Genome Sequencing Center for Infectious Disease"/>
            <person name="Neafsey D."/>
            <person name="Hoffman S."/>
            <person name="Volkman S."/>
            <person name="Rosenthal P."/>
            <person name="Walker B."/>
            <person name="Young S.K."/>
            <person name="Zeng Q."/>
            <person name="Gargeya S."/>
            <person name="Fitzgerald M."/>
            <person name="Haas B."/>
            <person name="Abouelleil A."/>
            <person name="Allen A.W."/>
            <person name="Alvarado L."/>
            <person name="Arachchi H.M."/>
            <person name="Berlin A.M."/>
            <person name="Chapman S.B."/>
            <person name="Gainer-Dewar J."/>
            <person name="Goldberg J."/>
            <person name="Griggs A."/>
            <person name="Gujja S."/>
            <person name="Hansen M."/>
            <person name="Howarth C."/>
            <person name="Imamovic A."/>
            <person name="Ireland A."/>
            <person name="Larimer J."/>
            <person name="McCowan C."/>
            <person name="Murphy C."/>
            <person name="Pearson M."/>
            <person name="Poon T.W."/>
            <person name="Priest M."/>
            <person name="Roberts A."/>
            <person name="Saif S."/>
            <person name="Shea T."/>
            <person name="Sisk P."/>
            <person name="Sykes S."/>
            <person name="Wortman J."/>
            <person name="Nusbaum C."/>
            <person name="Birren B."/>
        </authorList>
    </citation>
    <scope>NUCLEOTIDE SEQUENCE [LARGE SCALE GENOMIC DNA]</scope>
    <source>
        <strain evidence="3">Vietnam Oak-Knoll (FVO)</strain>
    </source>
</reference>
<evidence type="ECO:0000313" key="3">
    <source>
        <dbReference type="Proteomes" id="UP000030690"/>
    </source>
</evidence>
<feature type="compositionally biased region" description="Low complexity" evidence="1">
    <location>
        <begin position="1"/>
        <end position="19"/>
    </location>
</feature>